<dbReference type="HAMAP" id="MF_00109">
    <property type="entry name" value="Shikimate_kinase"/>
    <property type="match status" value="1"/>
</dbReference>
<dbReference type="InterPro" id="IPR027417">
    <property type="entry name" value="P-loop_NTPase"/>
</dbReference>
<sequence length="779" mass="87271">MASTIDELRKDAPSLFLMGMRGAGKTTLGRLAAEHLNARFIDADDLFIERYGNTPKDFVAQNGWPAFRASETIILKELLQHAERKKEPVVVSLGGGVVEEECNRTLLKAAWGSEDGVLRPEKRVAVIHIFRELDKVLLDSRGLPKWTGLVAGGQEVWQRRRPWFRESSSHEFVNFTDREVLRHASNRDTKDQAESSRAERLRFEAVERDFVRFLVQLLASFQSQTLPWKPEPKGRSYLVTLPFADLHPHVDKLPLITLGADAIELRADLLNDPGASNGQADIIEAYENPSLSYLSEQVALIRRHLPDYPLVFTLRTPAQGGRYPYPADAPAKALFTSLRHALKLGCNVIDIEMGLDPAQTQLLIEEAKLRKITVLISWRDQKPSTSGGFDWDVNRATDLYNKAGELGADIVKIVGTAGKLSDNFALQLFCSGLESKDRLPLSAYNMSYLGRMSRFLNPVLASVTHPIAKELSKEGVVGNPSMTFEEIQRALHLSGLVQQAHFLSIMNSESNCQRFVDWFNMMGLPYTMLHSSTDGDSLKQSIHHADKRLGNLGGIYFPEGLAWDARDRLSLPNMRCDANVRDTGTFDCITSTLSLESRLINTAPQSIEWLASNKLVEALVDTITASISPSVHLTKRSRMVVLSAHNDSHDKVDWYVESARQIAKHFALLCTTHDSKNKQWKAGKMPNVDNEELSSDPTVIINCQKSSASFDPTLFENPLGGLYVDTVEDRETLQILQQDKFKNMGWRCITAAELWRQVDALRFRAFTGRRAPSTLSDSS</sequence>
<dbReference type="GeneID" id="37024725"/>
<dbReference type="Gene3D" id="3.40.50.300">
    <property type="entry name" value="P-loop containing nucleotide triphosphate hydrolases"/>
    <property type="match status" value="1"/>
</dbReference>
<dbReference type="GO" id="GO:0003855">
    <property type="term" value="F:3-dehydroquinate dehydratase activity"/>
    <property type="evidence" value="ECO:0007669"/>
    <property type="project" value="InterPro"/>
</dbReference>
<reference evidence="1 2" key="1">
    <citation type="journal article" date="2018" name="Mol. Biol. Evol.">
        <title>Broad Genomic Sampling Reveals a Smut Pathogenic Ancestry of the Fungal Clade Ustilaginomycotina.</title>
        <authorList>
            <person name="Kijpornyongpan T."/>
            <person name="Mondo S.J."/>
            <person name="Barry K."/>
            <person name="Sandor L."/>
            <person name="Lee J."/>
            <person name="Lipzen A."/>
            <person name="Pangilinan J."/>
            <person name="LaButti K."/>
            <person name="Hainaut M."/>
            <person name="Henrissat B."/>
            <person name="Grigoriev I.V."/>
            <person name="Spatafora J.W."/>
            <person name="Aime M.C."/>
        </authorList>
    </citation>
    <scope>NUCLEOTIDE SEQUENCE [LARGE SCALE GENOMIC DNA]</scope>
    <source>
        <strain evidence="1 2">MCA 3882</strain>
    </source>
</reference>
<dbReference type="InterPro" id="IPR001381">
    <property type="entry name" value="DHquinase_I"/>
</dbReference>
<evidence type="ECO:0000313" key="2">
    <source>
        <dbReference type="Proteomes" id="UP000245771"/>
    </source>
</evidence>
<dbReference type="Gene3D" id="3.20.20.70">
    <property type="entry name" value="Aldolase class I"/>
    <property type="match status" value="1"/>
</dbReference>
<evidence type="ECO:0000313" key="1">
    <source>
        <dbReference type="EMBL" id="PWN36929.1"/>
    </source>
</evidence>
<dbReference type="RefSeq" id="XP_025357231.1">
    <property type="nucleotide sequence ID" value="XM_025502944.1"/>
</dbReference>
<dbReference type="Pfam" id="PF01487">
    <property type="entry name" value="DHquinase_I"/>
    <property type="match status" value="1"/>
</dbReference>
<organism evidence="1 2">
    <name type="scientific">Meira miltonrushii</name>
    <dbReference type="NCBI Taxonomy" id="1280837"/>
    <lineage>
        <taxon>Eukaryota</taxon>
        <taxon>Fungi</taxon>
        <taxon>Dikarya</taxon>
        <taxon>Basidiomycota</taxon>
        <taxon>Ustilaginomycotina</taxon>
        <taxon>Exobasidiomycetes</taxon>
        <taxon>Exobasidiales</taxon>
        <taxon>Brachybasidiaceae</taxon>
        <taxon>Meira</taxon>
    </lineage>
</organism>
<keyword evidence="2" id="KW-1185">Reference proteome</keyword>
<name>A0A316VH08_9BASI</name>
<dbReference type="STRING" id="1280837.A0A316VH08"/>
<dbReference type="SUPFAM" id="SSF52540">
    <property type="entry name" value="P-loop containing nucleoside triphosphate hydrolases"/>
    <property type="match status" value="1"/>
</dbReference>
<dbReference type="GO" id="GO:0003866">
    <property type="term" value="F:3-phosphoshikimate 1-carboxyvinyltransferase activity"/>
    <property type="evidence" value="ECO:0007669"/>
    <property type="project" value="TreeGrafter"/>
</dbReference>
<dbReference type="PANTHER" id="PTHR21090">
    <property type="entry name" value="AROM/DEHYDROQUINATE SYNTHASE"/>
    <property type="match status" value="1"/>
</dbReference>
<proteinExistence type="inferred from homology"/>
<gene>
    <name evidence="1" type="ORF">FA14DRAFT_8170</name>
</gene>
<protein>
    <submittedName>
        <fullName evidence="1">Aldolase</fullName>
    </submittedName>
</protein>
<dbReference type="Proteomes" id="UP000245771">
    <property type="component" value="Unassembled WGS sequence"/>
</dbReference>
<dbReference type="OrthoDB" id="197068at2759"/>
<dbReference type="SUPFAM" id="SSF51569">
    <property type="entry name" value="Aldolase"/>
    <property type="match status" value="1"/>
</dbReference>
<accession>A0A316VH08</accession>
<dbReference type="CDD" id="cd00502">
    <property type="entry name" value="DHQase_I"/>
    <property type="match status" value="1"/>
</dbReference>
<dbReference type="PRINTS" id="PR01100">
    <property type="entry name" value="SHIKIMTKNASE"/>
</dbReference>
<dbReference type="Pfam" id="PF01202">
    <property type="entry name" value="SKI"/>
    <property type="match status" value="1"/>
</dbReference>
<dbReference type="InParanoid" id="A0A316VH08"/>
<dbReference type="PANTHER" id="PTHR21090:SF5">
    <property type="entry name" value="PENTAFUNCTIONAL AROM POLYPEPTIDE"/>
    <property type="match status" value="1"/>
</dbReference>
<dbReference type="InterPro" id="IPR013785">
    <property type="entry name" value="Aldolase_TIM"/>
</dbReference>
<dbReference type="InterPro" id="IPR031322">
    <property type="entry name" value="Shikimate/glucono_kinase"/>
</dbReference>
<dbReference type="InterPro" id="IPR000623">
    <property type="entry name" value="Shikimate_kinase/TSH1"/>
</dbReference>
<dbReference type="GO" id="GO:0009423">
    <property type="term" value="P:chorismate biosynthetic process"/>
    <property type="evidence" value="ECO:0007669"/>
    <property type="project" value="TreeGrafter"/>
</dbReference>
<dbReference type="EMBL" id="KZ819602">
    <property type="protein sequence ID" value="PWN36929.1"/>
    <property type="molecule type" value="Genomic_DNA"/>
</dbReference>
<dbReference type="AlphaFoldDB" id="A0A316VH08"/>